<feature type="compositionally biased region" description="Polar residues" evidence="1">
    <location>
        <begin position="627"/>
        <end position="647"/>
    </location>
</feature>
<protein>
    <recommendedName>
        <fullName evidence="2">Transglutaminase-like domain-containing protein</fullName>
    </recommendedName>
</protein>
<dbReference type="InterPro" id="IPR038765">
    <property type="entry name" value="Papain-like_cys_pep_sf"/>
</dbReference>
<proteinExistence type="predicted"/>
<organism evidence="3 4">
    <name type="scientific">Candidatus Nitrospira kreftii</name>
    <dbReference type="NCBI Taxonomy" id="2652173"/>
    <lineage>
        <taxon>Bacteria</taxon>
        <taxon>Pseudomonadati</taxon>
        <taxon>Nitrospirota</taxon>
        <taxon>Nitrospiria</taxon>
        <taxon>Nitrospirales</taxon>
        <taxon>Nitrospiraceae</taxon>
        <taxon>Nitrospira</taxon>
    </lineage>
</organism>
<dbReference type="SMART" id="SM00460">
    <property type="entry name" value="TGc"/>
    <property type="match status" value="1"/>
</dbReference>
<dbReference type="Gene3D" id="3.10.620.30">
    <property type="match status" value="1"/>
</dbReference>
<dbReference type="Proteomes" id="UP000593737">
    <property type="component" value="Chromosome"/>
</dbReference>
<dbReference type="Pfam" id="PF08379">
    <property type="entry name" value="Bact_transglu_N"/>
    <property type="match status" value="1"/>
</dbReference>
<gene>
    <name evidence="3" type="ORF">Nkreftii_001799</name>
</gene>
<dbReference type="InterPro" id="IPR013589">
    <property type="entry name" value="Bac_transglu_N"/>
</dbReference>
<dbReference type="PANTHER" id="PTHR34595">
    <property type="entry name" value="BLR5612 PROTEIN"/>
    <property type="match status" value="1"/>
</dbReference>
<dbReference type="InterPro" id="IPR051680">
    <property type="entry name" value="ATP-dep_Glu-Cys_Ligase-2"/>
</dbReference>
<sequence>MLSRTAESCFWIARYTERAEYTARLINVHYQLLLESQNQRDQNAIWRWYLESTGQLALYEERGQHLETMAVMRFLTLDHANPNALVNLISAARENARGIQDQLSSEVWHHINRVHLAWKTYTDASIATTPHRLLTEVQDTCYTLHGIMASTMLHDEGWTFYRLGKDIERANHTTRLLVHPILLQMSSESTELSDLHQCVAILKSASAYEAYRKVSRSVVSPEKIVEFLLLNQYFPRSVRFCTRGLRQHIERLMDKSAGVSDREPARLIGQLAADLDFVTLEEVHEIGLESFLTEVLRQLDRITMAVSRTYFRSEHTHDVRISSPRRHLRLEHHEAVVHDVKALLSARLQFTYTYEAPVTNVRTIMRVAPHQHYGNQRRLDVRWHMDPPADYRHYTDAFGNLVWQMDHARVEKEITCTVDIRVETQTGYLSDGTLAMQGTDPQDTDCTVASSEFTRLTHLVDRSETLVRLGERLRGGGGSQSKLAEVILHHVHAALRYEPGRTHVGTTASEAMALGSGVCQDYTHVMLALCRLAGLPARYVSGLLPGEGQMHAWVEVLVPGSGQKLPMWVGYDPTHQRRCDERYITVAVGRDYQDIAPTSGYYEGEAKNRLDMAVSVTLESHGPTERWYSNHTQATASTSYPDEQQQQ</sequence>
<evidence type="ECO:0000313" key="4">
    <source>
        <dbReference type="Proteomes" id="UP000593737"/>
    </source>
</evidence>
<reference evidence="3 4" key="1">
    <citation type="journal article" date="2020" name="ISME J.">
        <title>Enrichment and physiological characterization of a novel comammox Nitrospira indicates ammonium inhibition of complete nitrification.</title>
        <authorList>
            <person name="Sakoula D."/>
            <person name="Koch H."/>
            <person name="Frank J."/>
            <person name="Jetten M.S.M."/>
            <person name="van Kessel M.A.H.J."/>
            <person name="Lucker S."/>
        </authorList>
    </citation>
    <scope>NUCLEOTIDE SEQUENCE [LARGE SCALE GENOMIC DNA]</scope>
    <source>
        <strain evidence="3">Comreactor17</strain>
    </source>
</reference>
<dbReference type="Pfam" id="PF04168">
    <property type="entry name" value="Alpha-E"/>
    <property type="match status" value="1"/>
</dbReference>
<name>A0A7S8FDQ3_9BACT</name>
<dbReference type="AlphaFoldDB" id="A0A7S8FDQ3"/>
<dbReference type="EMBL" id="CP047423">
    <property type="protein sequence ID" value="QPD04025.1"/>
    <property type="molecule type" value="Genomic_DNA"/>
</dbReference>
<evidence type="ECO:0000313" key="3">
    <source>
        <dbReference type="EMBL" id="QPD04025.1"/>
    </source>
</evidence>
<feature type="region of interest" description="Disordered" evidence="1">
    <location>
        <begin position="623"/>
        <end position="647"/>
    </location>
</feature>
<dbReference type="InterPro" id="IPR002931">
    <property type="entry name" value="Transglutaminase-like"/>
</dbReference>
<evidence type="ECO:0000259" key="2">
    <source>
        <dbReference type="SMART" id="SM00460"/>
    </source>
</evidence>
<feature type="domain" description="Transglutaminase-like" evidence="2">
    <location>
        <begin position="511"/>
        <end position="575"/>
    </location>
</feature>
<dbReference type="PANTHER" id="PTHR34595:SF7">
    <property type="entry name" value="SLL1039 PROTEIN"/>
    <property type="match status" value="1"/>
</dbReference>
<dbReference type="SUPFAM" id="SSF54001">
    <property type="entry name" value="Cysteine proteinases"/>
    <property type="match status" value="1"/>
</dbReference>
<dbReference type="InterPro" id="IPR007296">
    <property type="entry name" value="DUF403"/>
</dbReference>
<dbReference type="KEGG" id="nkf:Nkreftii_001799"/>
<accession>A0A7S8FDQ3</accession>
<evidence type="ECO:0000256" key="1">
    <source>
        <dbReference type="SAM" id="MobiDB-lite"/>
    </source>
</evidence>
<dbReference type="Pfam" id="PF01841">
    <property type="entry name" value="Transglut_core"/>
    <property type="match status" value="1"/>
</dbReference>